<accession>A0A2R5LH54</accession>
<evidence type="ECO:0000256" key="2">
    <source>
        <dbReference type="ARBA" id="ARBA00022603"/>
    </source>
</evidence>
<dbReference type="Gene3D" id="3.40.50.150">
    <property type="entry name" value="Vaccinia Virus protein VP39"/>
    <property type="match status" value="2"/>
</dbReference>
<keyword evidence="2" id="KW-0489">Methyltransferase</keyword>
<keyword evidence="3" id="KW-0808">Transferase</keyword>
<dbReference type="InterPro" id="IPR029063">
    <property type="entry name" value="SAM-dependent_MTases_sf"/>
</dbReference>
<dbReference type="GO" id="GO:0008168">
    <property type="term" value="F:methyltransferase activity"/>
    <property type="evidence" value="ECO:0007669"/>
    <property type="project" value="UniProtKB-KW"/>
</dbReference>
<dbReference type="PANTHER" id="PTHR12176">
    <property type="entry name" value="SAM-DEPENDENT METHYLTRANSFERASE SUPERFAMILY PROTEIN"/>
    <property type="match status" value="1"/>
</dbReference>
<protein>
    <submittedName>
        <fullName evidence="6">Putative spermine/spermidine synthase</fullName>
    </submittedName>
</protein>
<evidence type="ECO:0000256" key="1">
    <source>
        <dbReference type="ARBA" id="ARBA00008361"/>
    </source>
</evidence>
<dbReference type="FunFam" id="3.40.50.150:FF:000110">
    <property type="entry name" value="methyltransferase-like protein 13 isoform X1"/>
    <property type="match status" value="1"/>
</dbReference>
<dbReference type="CDD" id="cd02440">
    <property type="entry name" value="AdoMet_MTases"/>
    <property type="match status" value="1"/>
</dbReference>
<evidence type="ECO:0000259" key="5">
    <source>
        <dbReference type="Pfam" id="PF13847"/>
    </source>
</evidence>
<dbReference type="EMBL" id="GGLE01004730">
    <property type="protein sequence ID" value="MBY08856.1"/>
    <property type="molecule type" value="Transcribed_RNA"/>
</dbReference>
<dbReference type="PANTHER" id="PTHR12176:SF78">
    <property type="entry name" value="EEF1A LYSINE AND N-TERMINAL METHYLTRANSFERASE"/>
    <property type="match status" value="1"/>
</dbReference>
<dbReference type="AlphaFoldDB" id="A0A2R5LH54"/>
<proteinExistence type="inferred from homology"/>
<sequence length="668" mass="75124">MSLLPKTSSEFATEKYWNEFFEKRGKKSFEWYGEYWQLCGILHKYIKTPDKLLVVGCGNSTLSADLYDSGYKSNVSIDISEVAIKKMNEKYNKTRPQMTFQQMDASKMDFADEEFSAVVDKGTVDALATDKEPLTVSKLSAIFAEIRRVLKVCGRFICVSLLQQHVMELLVGWFYNDTSCTWVIRVHRCEDAEQTSRTGSVVLPVFVIVFTKMKKMPSMNSVLELAIPSDSKPVRTHDLRTLYTEVSSQQQYAFMRHWLASRKIQTCDNISLDLFSPTSDVPRYQLYVCDRPVASAPLKFAIFVVPQGRETEWLFSSPEGRLQLAESCSAERLVVVHLSRNHVYNSLEEVKGELSQKVMELAPSSCTEGKQVPFLSTGEDVGHREVRHRGSSELTGDYVVEDVTLGSGTVVRRLIFLNKPHVVQSEARLKPVKSKKKGKGKTVEVEMGYLPCEYYKYMVASLSFIMPKAAEEEASALLLGLGGGTLAGFLSSQFPKLKLNVVELDPAVVSVARDWYLPPTCSMNVTVEDALITIRRCASEGRTFDLVLVDVDSKDLAQGLTCPPGEFLELDVLECLSKIVSSSGVVVINFVCRNVALKEDVYKKLRCHFKSVRAKRIPEEVNEILYLSQCDRFESEAAAQNVQKLNRVMRTSSEDNDISDLLEGLQVL</sequence>
<keyword evidence="4" id="KW-0511">Multifunctional enzyme</keyword>
<dbReference type="GO" id="GO:0032259">
    <property type="term" value="P:methylation"/>
    <property type="evidence" value="ECO:0007669"/>
    <property type="project" value="UniProtKB-KW"/>
</dbReference>
<name>A0A2R5LH54_9ACAR</name>
<dbReference type="InterPro" id="IPR025714">
    <property type="entry name" value="Methyltranfer_dom"/>
</dbReference>
<feature type="domain" description="Methyltransferase" evidence="5">
    <location>
        <begin position="52"/>
        <end position="160"/>
    </location>
</feature>
<reference evidence="6" key="1">
    <citation type="submission" date="2018-03" db="EMBL/GenBank/DDBJ databases">
        <title>The relapsing fever spirochete Borrelia turicatae persists in the highly oxidative environment of its soft-bodied tick vector.</title>
        <authorList>
            <person name="Bourret T.J."/>
            <person name="Boyle W.K."/>
            <person name="Valenzuela J.G."/>
            <person name="Oliveira F."/>
            <person name="Lopez J.E."/>
        </authorList>
    </citation>
    <scope>NUCLEOTIDE SEQUENCE</scope>
    <source>
        <strain evidence="6">Kansas strain/isolate</strain>
        <tissue evidence="6">Salivary glands</tissue>
    </source>
</reference>
<dbReference type="Pfam" id="PF13847">
    <property type="entry name" value="Methyltransf_31"/>
    <property type="match status" value="1"/>
</dbReference>
<evidence type="ECO:0000313" key="6">
    <source>
        <dbReference type="EMBL" id="MBY08856.1"/>
    </source>
</evidence>
<dbReference type="SUPFAM" id="SSF53335">
    <property type="entry name" value="S-adenosyl-L-methionine-dependent methyltransferases"/>
    <property type="match status" value="2"/>
</dbReference>
<evidence type="ECO:0000256" key="4">
    <source>
        <dbReference type="ARBA" id="ARBA00023268"/>
    </source>
</evidence>
<organism evidence="6">
    <name type="scientific">Ornithodoros turicata</name>
    <dbReference type="NCBI Taxonomy" id="34597"/>
    <lineage>
        <taxon>Eukaryota</taxon>
        <taxon>Metazoa</taxon>
        <taxon>Ecdysozoa</taxon>
        <taxon>Arthropoda</taxon>
        <taxon>Chelicerata</taxon>
        <taxon>Arachnida</taxon>
        <taxon>Acari</taxon>
        <taxon>Parasitiformes</taxon>
        <taxon>Ixodida</taxon>
        <taxon>Ixodoidea</taxon>
        <taxon>Argasidae</taxon>
        <taxon>Ornithodorinae</taxon>
        <taxon>Ornithodoros</taxon>
    </lineage>
</organism>
<comment type="similarity">
    <text evidence="1">Belongs to the methyltransferase superfamily.</text>
</comment>
<dbReference type="InterPro" id="IPR051419">
    <property type="entry name" value="Lys/N-term_MeTrsfase_sf"/>
</dbReference>
<evidence type="ECO:0000256" key="3">
    <source>
        <dbReference type="ARBA" id="ARBA00022679"/>
    </source>
</evidence>